<dbReference type="KEGG" id="slw:BRW62_07755"/>
<name>A0A2D2Q2D1_PARLV</name>
<sequence length="143" mass="16699">MTPPDILYLFVYGTLKTGYDPHTKLCQPWLHSHQPALAQGRLYHLPMGYPAMTLEEGWVHGELLIFRNPPDTLLERLDNFEGYYPQLPPDRSAYQRQRIPVYDLDRTPLTTAWGYIMSVAMVQQVRGEWLPEGVWNRQTDLRA</sequence>
<organism evidence="2 3">
    <name type="scientific">Parathermosynechococcus lividus PCC 6715</name>
    <dbReference type="NCBI Taxonomy" id="1917166"/>
    <lineage>
        <taxon>Bacteria</taxon>
        <taxon>Bacillati</taxon>
        <taxon>Cyanobacteriota</taxon>
        <taxon>Cyanophyceae</taxon>
        <taxon>Acaryochloridales</taxon>
        <taxon>Thermosynechococcaceae</taxon>
        <taxon>Parathermosynechococcus</taxon>
    </lineage>
</organism>
<dbReference type="CDD" id="cd06661">
    <property type="entry name" value="GGCT_like"/>
    <property type="match status" value="1"/>
</dbReference>
<dbReference type="SUPFAM" id="SSF110857">
    <property type="entry name" value="Gamma-glutamyl cyclotransferase-like"/>
    <property type="match status" value="1"/>
</dbReference>
<dbReference type="Pfam" id="PF06094">
    <property type="entry name" value="GGACT"/>
    <property type="match status" value="1"/>
</dbReference>
<dbReference type="AlphaFoldDB" id="A0A2D2Q2D1"/>
<feature type="domain" description="Gamma-glutamylcyclotransferase AIG2-like" evidence="1">
    <location>
        <begin position="9"/>
        <end position="136"/>
    </location>
</feature>
<reference evidence="3" key="2">
    <citation type="journal article" date="2022" name="Front. Microbiol.">
        <title>Comparative Genomic Analysis Revealed Distinct Molecular Components and Organization of CO2-Concentrating Mechanism in Thermophilic Cyanobacteria.</title>
        <authorList>
            <person name="Tang J."/>
            <person name="Zhou H."/>
            <person name="Yao D."/>
            <person name="Riaz S."/>
            <person name="You D."/>
            <person name="Klepacz-Smolka A."/>
            <person name="Daroch M."/>
        </authorList>
    </citation>
    <scope>NUCLEOTIDE SEQUENCE [LARGE SCALE GENOMIC DNA]</scope>
    <source>
        <strain evidence="3">PCC 6715</strain>
    </source>
</reference>
<evidence type="ECO:0000313" key="3">
    <source>
        <dbReference type="Proteomes" id="UP000231057"/>
    </source>
</evidence>
<dbReference type="InterPro" id="IPR009288">
    <property type="entry name" value="AIG2-like_dom"/>
</dbReference>
<evidence type="ECO:0000313" key="2">
    <source>
        <dbReference type="EMBL" id="ATS18665.1"/>
    </source>
</evidence>
<dbReference type="Proteomes" id="UP000231057">
    <property type="component" value="Chromosome"/>
</dbReference>
<accession>A0A2D2Q2D1</accession>
<proteinExistence type="predicted"/>
<evidence type="ECO:0000259" key="1">
    <source>
        <dbReference type="Pfam" id="PF06094"/>
    </source>
</evidence>
<reference evidence="2 3" key="1">
    <citation type="submission" date="2016-11" db="EMBL/GenBank/DDBJ databases">
        <title>Complete genome sequence of thermophilic cyanobacteria strain Synechococcus sp. PCC6715.</title>
        <authorList>
            <person name="Tang J."/>
            <person name="Daroch M."/>
            <person name="Liang Y."/>
            <person name="Jiang D."/>
            <person name="Shah M."/>
        </authorList>
    </citation>
    <scope>NUCLEOTIDE SEQUENCE [LARGE SCALE GENOMIC DNA]</scope>
    <source>
        <strain evidence="2 3">PCC 6715</strain>
    </source>
</reference>
<dbReference type="OrthoDB" id="8538589at2"/>
<keyword evidence="3" id="KW-1185">Reference proteome</keyword>
<dbReference type="RefSeq" id="WP_099799006.1">
    <property type="nucleotide sequence ID" value="NZ_CP018092.1"/>
</dbReference>
<protein>
    <recommendedName>
        <fullName evidence="1">Gamma-glutamylcyclotransferase AIG2-like domain-containing protein</fullName>
    </recommendedName>
</protein>
<dbReference type="InterPro" id="IPR036568">
    <property type="entry name" value="GGCT-like_sf"/>
</dbReference>
<gene>
    <name evidence="2" type="ORF">BRW62_07755</name>
</gene>
<dbReference type="Gene3D" id="3.10.490.10">
    <property type="entry name" value="Gamma-glutamyl cyclotransferase-like"/>
    <property type="match status" value="1"/>
</dbReference>
<dbReference type="InterPro" id="IPR013024">
    <property type="entry name" value="GGCT-like"/>
</dbReference>
<dbReference type="EMBL" id="CP018092">
    <property type="protein sequence ID" value="ATS18665.1"/>
    <property type="molecule type" value="Genomic_DNA"/>
</dbReference>